<keyword evidence="5 10" id="KW-0680">Restriction system</keyword>
<keyword evidence="8 10" id="KW-0067">ATP-binding</keyword>
<dbReference type="PANTHER" id="PTHR30195">
    <property type="entry name" value="TYPE I SITE-SPECIFIC DEOXYRIBONUCLEASE PROTEIN SUBUNIT M AND R"/>
    <property type="match status" value="1"/>
</dbReference>
<keyword evidence="7 10" id="KW-0378">Hydrolase</keyword>
<evidence type="ECO:0000313" key="14">
    <source>
        <dbReference type="Proteomes" id="UP000005010"/>
    </source>
</evidence>
<dbReference type="GO" id="GO:0005524">
    <property type="term" value="F:ATP binding"/>
    <property type="evidence" value="ECO:0007669"/>
    <property type="project" value="UniProtKB-KW"/>
</dbReference>
<keyword evidence="4 10" id="KW-0547">Nucleotide-binding</keyword>
<dbReference type="REBASE" id="47594">
    <property type="entry name" value="Hce7128ORF8480P"/>
</dbReference>
<proteinExistence type="inferred from homology"/>
<dbReference type="InterPro" id="IPR027417">
    <property type="entry name" value="P-loop_NTPase"/>
</dbReference>
<dbReference type="Proteomes" id="UP000005010">
    <property type="component" value="Chromosome"/>
</dbReference>
<dbReference type="Pfam" id="PF18766">
    <property type="entry name" value="SWI2_SNF2"/>
    <property type="match status" value="1"/>
</dbReference>
<dbReference type="InterPro" id="IPR007409">
    <property type="entry name" value="Restrct_endonuc_type1_HsdR_N"/>
</dbReference>
<evidence type="ECO:0000256" key="6">
    <source>
        <dbReference type="ARBA" id="ARBA00022759"/>
    </source>
</evidence>
<dbReference type="PROSITE" id="PS51192">
    <property type="entry name" value="HELICASE_ATP_BIND_1"/>
    <property type="match status" value="1"/>
</dbReference>
<evidence type="ECO:0000256" key="10">
    <source>
        <dbReference type="RuleBase" id="RU364115"/>
    </source>
</evidence>
<evidence type="ECO:0000256" key="11">
    <source>
        <dbReference type="SAM" id="MobiDB-lite"/>
    </source>
</evidence>
<feature type="region of interest" description="Disordered" evidence="11">
    <location>
        <begin position="799"/>
        <end position="824"/>
    </location>
</feature>
<comment type="function">
    <text evidence="10">Subunit R is required for both nuclease and ATPase activities, but not for modification.</text>
</comment>
<dbReference type="InterPro" id="IPR014001">
    <property type="entry name" value="Helicase_ATP-bd"/>
</dbReference>
<reference evidence="14" key="1">
    <citation type="submission" date="2012-04" db="EMBL/GenBank/DDBJ databases">
        <title>Complete genome sequence of Helicobacter cetorum strain MIT 00-7128.</title>
        <authorList>
            <person name="Kersulyte D."/>
            <person name="Berg D.E."/>
        </authorList>
    </citation>
    <scope>NUCLEOTIDE SEQUENCE [LARGE SCALE GENOMIC DNA]</scope>
    <source>
        <strain evidence="14">MIT 00-7128</strain>
    </source>
</reference>
<dbReference type="PANTHER" id="PTHR30195:SF16">
    <property type="entry name" value="TYPE I RESTRICTION ENZYME ENDONUCLEASE SUBUNIT"/>
    <property type="match status" value="1"/>
</dbReference>
<dbReference type="Pfam" id="PF04313">
    <property type="entry name" value="HSDR_N"/>
    <property type="match status" value="1"/>
</dbReference>
<evidence type="ECO:0000259" key="12">
    <source>
        <dbReference type="PROSITE" id="PS51192"/>
    </source>
</evidence>
<dbReference type="GO" id="GO:0009307">
    <property type="term" value="P:DNA restriction-modification system"/>
    <property type="evidence" value="ECO:0007669"/>
    <property type="project" value="UniProtKB-KW"/>
</dbReference>
<dbReference type="eggNOG" id="COG0610">
    <property type="taxonomic scope" value="Bacteria"/>
</dbReference>
<dbReference type="NCBIfam" id="TIGR00348">
    <property type="entry name" value="hsdR"/>
    <property type="match status" value="1"/>
</dbReference>
<dbReference type="EC" id="3.1.21.3" evidence="10"/>
<comment type="catalytic activity">
    <reaction evidence="1 10">
        <text>Endonucleolytic cleavage of DNA to give random double-stranded fragments with terminal 5'-phosphates, ATP is simultaneously hydrolyzed.</text>
        <dbReference type="EC" id="3.1.21.3"/>
    </reaction>
</comment>
<dbReference type="InterPro" id="IPR051268">
    <property type="entry name" value="Type-I_R_enzyme_R_subunit"/>
</dbReference>
<dbReference type="AlphaFoldDB" id="I0EPS9"/>
<dbReference type="CDD" id="cd18800">
    <property type="entry name" value="SF2_C_EcoR124I-like"/>
    <property type="match status" value="1"/>
</dbReference>
<dbReference type="InterPro" id="IPR040980">
    <property type="entry name" value="SWI2_SNF2"/>
</dbReference>
<dbReference type="Gene3D" id="1.20.58.2040">
    <property type="match status" value="1"/>
</dbReference>
<evidence type="ECO:0000256" key="5">
    <source>
        <dbReference type="ARBA" id="ARBA00022747"/>
    </source>
</evidence>
<evidence type="ECO:0000256" key="9">
    <source>
        <dbReference type="ARBA" id="ARBA00023125"/>
    </source>
</evidence>
<dbReference type="Pfam" id="PF12008">
    <property type="entry name" value="EcoR124_C"/>
    <property type="match status" value="1"/>
</dbReference>
<evidence type="ECO:0000256" key="3">
    <source>
        <dbReference type="ARBA" id="ARBA00022722"/>
    </source>
</evidence>
<evidence type="ECO:0000256" key="2">
    <source>
        <dbReference type="ARBA" id="ARBA00008598"/>
    </source>
</evidence>
<protein>
    <recommendedName>
        <fullName evidence="10">Type I restriction enzyme endonuclease subunit</fullName>
        <shortName evidence="10">R protein</shortName>
        <ecNumber evidence="10">3.1.21.3</ecNumber>
    </recommendedName>
</protein>
<dbReference type="GO" id="GO:0003677">
    <property type="term" value="F:DNA binding"/>
    <property type="evidence" value="ECO:0007669"/>
    <property type="project" value="UniProtKB-KW"/>
</dbReference>
<keyword evidence="9 10" id="KW-0238">DNA-binding</keyword>
<dbReference type="GO" id="GO:0009035">
    <property type="term" value="F:type I site-specific deoxyribonuclease activity"/>
    <property type="evidence" value="ECO:0007669"/>
    <property type="project" value="UniProtKB-EC"/>
</dbReference>
<keyword evidence="14" id="KW-1185">Reference proteome</keyword>
<gene>
    <name evidence="13" type="ordered locus">HCW_08465</name>
</gene>
<comment type="subunit">
    <text evidence="10">The type I restriction/modification system is composed of three polypeptides R, M and S.</text>
</comment>
<organism evidence="13 14">
    <name type="scientific">Helicobacter cetorum (strain ATCC BAA-429 / MIT 00-7128)</name>
    <dbReference type="NCBI Taxonomy" id="182217"/>
    <lineage>
        <taxon>Bacteria</taxon>
        <taxon>Pseudomonadati</taxon>
        <taxon>Campylobacterota</taxon>
        <taxon>Epsilonproteobacteria</taxon>
        <taxon>Campylobacterales</taxon>
        <taxon>Helicobacteraceae</taxon>
        <taxon>Helicobacter</taxon>
    </lineage>
</organism>
<dbReference type="Gene3D" id="3.90.1570.50">
    <property type="match status" value="1"/>
</dbReference>
<dbReference type="CDD" id="cd22332">
    <property type="entry name" value="HsdR_N"/>
    <property type="match status" value="1"/>
</dbReference>
<dbReference type="RefSeq" id="WP_014661810.1">
    <property type="nucleotide sequence ID" value="NC_017737.1"/>
</dbReference>
<evidence type="ECO:0000313" key="13">
    <source>
        <dbReference type="EMBL" id="AFI04948.1"/>
    </source>
</evidence>
<keyword evidence="3" id="KW-0540">Nuclease</keyword>
<dbReference type="HOGENOM" id="CLU_004848_1_1_7"/>
<dbReference type="InterPro" id="IPR004473">
    <property type="entry name" value="Restrct_endonuc_typeI_HsdR"/>
</dbReference>
<dbReference type="SMART" id="SM00487">
    <property type="entry name" value="DEXDc"/>
    <property type="match status" value="1"/>
</dbReference>
<sequence>MPKQQKVILESPLTCMSAFITPPKRETTTSKQYETKGLDSLENKLLKDLISLGYQKIAPKNEQELKANLKMCLERLNNITLSEKEFKRLLNDELNGKDYIEKTRQVQENFEFIFELDNKEQKTLKLFDKFNLSNNCLQVMHQYKSKTNRYDVQILINGLPLVHIELKQRGVRVKEAIEQLERYKEEGLKGNLFEFIQMFVVSNGTTSYYYPNSAFFREKEQESSAKIESVFKIHWASKDNKAWLDLEDFGQSFLHPTTLLEMLFFYSVFNVKNELLIMRPYQVGACEEILQNIYKNLDHKERCKSRGYIWHSTGSGKTLTSFKTAILLKNFEKIEKILFVVDRKDLDYQSMQEYNKFQKGCVEGTKNSADLKEKLESAEEKDKIIITTIQKLSHMIKKDKGTESYYTKEVVFIFDECHRSQFGTMHKSIISSFRKYHLYGFTGTPIFSQSQKESLLNGIEVRENDNLGNYGNYTDLVFNQCLHRYTIVDAIRNGTVLKFMIDYYKDNEKLDKLESLNPKRIDTITKEIITQFNTKTNEREFNSILATENIQMAKSYYECFKNNAHDLKIALIYSASAKGDEEEENNEEVTGLELNDKEFLSRAINDYNNSFGTNYHIDYNFAEYYKDISSKMKDTEIDLLIVVNMFLTGFDAPRLNTLWVDKNLKEHGLIQAFSRTNRIYNPKKAHGNIVSFRNLENNLNDALRLYGLANSKEVVMTNYKQSLEVYLECAKSLKQDFSLNSLQYLENKEQKRAFMKAFNQLLKLDNALRYFTQFEKDKQISDRELQDYGSYYYDFKDELKDNSNDNNNESDTPTDNRGNPTSLDNNQLEQDYVLEFLKAIEVGVKYILELYEKNTPKLEIDKCIKMTPSAREIKDLLEEFFKRYERNKPSDIIQAFRDFIIEKKEKDLEQLIKKYDLKDKETKDFIMQAFNNHAISFVGTKFGAIFKIDYFNKDYARIKREVKNALEEYFEFYTKDFLK</sequence>
<name>I0EPS9_HELC0</name>
<dbReference type="KEGG" id="hce:HCW_08465"/>
<evidence type="ECO:0000256" key="8">
    <source>
        <dbReference type="ARBA" id="ARBA00022840"/>
    </source>
</evidence>
<dbReference type="PATRIC" id="fig|182217.3.peg.1797"/>
<dbReference type="Gene3D" id="3.40.50.300">
    <property type="entry name" value="P-loop containing nucleotide triphosphate hydrolases"/>
    <property type="match status" value="2"/>
</dbReference>
<evidence type="ECO:0000256" key="1">
    <source>
        <dbReference type="ARBA" id="ARBA00000851"/>
    </source>
</evidence>
<feature type="domain" description="Helicase ATP-binding" evidence="12">
    <location>
        <begin position="298"/>
        <end position="463"/>
    </location>
</feature>
<dbReference type="Pfam" id="PF22679">
    <property type="entry name" value="T1R_D3-like"/>
    <property type="match status" value="1"/>
</dbReference>
<keyword evidence="6" id="KW-0255">Endonuclease</keyword>
<evidence type="ECO:0000256" key="7">
    <source>
        <dbReference type="ARBA" id="ARBA00022801"/>
    </source>
</evidence>
<feature type="compositionally biased region" description="Low complexity" evidence="11">
    <location>
        <begin position="804"/>
        <end position="816"/>
    </location>
</feature>
<evidence type="ECO:0000256" key="4">
    <source>
        <dbReference type="ARBA" id="ARBA00022741"/>
    </source>
</evidence>
<dbReference type="InterPro" id="IPR022625">
    <property type="entry name" value="TypeI_RM_Rsu_C"/>
</dbReference>
<dbReference type="EMBL" id="CP003479">
    <property type="protein sequence ID" value="AFI04948.1"/>
    <property type="molecule type" value="Genomic_DNA"/>
</dbReference>
<accession>I0EPS9</accession>
<dbReference type="SUPFAM" id="SSF52540">
    <property type="entry name" value="P-loop containing nucleoside triphosphate hydrolases"/>
    <property type="match status" value="2"/>
</dbReference>
<comment type="similarity">
    <text evidence="2 10">Belongs to the HsdR family.</text>
</comment>
<dbReference type="InterPro" id="IPR055180">
    <property type="entry name" value="HsdR_RecA-like_helicase_dom_2"/>
</dbReference>
<dbReference type="STRING" id="182217.HCW_08465"/>